<feature type="transmembrane region" description="Helical" evidence="1">
    <location>
        <begin position="58"/>
        <end position="79"/>
    </location>
</feature>
<feature type="transmembrane region" description="Helical" evidence="1">
    <location>
        <begin position="350"/>
        <end position="371"/>
    </location>
</feature>
<dbReference type="OrthoDB" id="1577640at2759"/>
<dbReference type="STRING" id="1448315.A0A319CG11"/>
<organism evidence="3 4">
    <name type="scientific">Aspergillus uvarum CBS 121591</name>
    <dbReference type="NCBI Taxonomy" id="1448315"/>
    <lineage>
        <taxon>Eukaryota</taxon>
        <taxon>Fungi</taxon>
        <taxon>Dikarya</taxon>
        <taxon>Ascomycota</taxon>
        <taxon>Pezizomycotina</taxon>
        <taxon>Eurotiomycetes</taxon>
        <taxon>Eurotiomycetidae</taxon>
        <taxon>Eurotiales</taxon>
        <taxon>Aspergillaceae</taxon>
        <taxon>Aspergillus</taxon>
        <taxon>Aspergillus subgen. Circumdati</taxon>
    </lineage>
</organism>
<dbReference type="SUPFAM" id="SSF53167">
    <property type="entry name" value="Purine and uridine phosphorylases"/>
    <property type="match status" value="1"/>
</dbReference>
<dbReference type="InterPro" id="IPR053137">
    <property type="entry name" value="NLR-like"/>
</dbReference>
<dbReference type="GeneID" id="37137251"/>
<dbReference type="GO" id="GO:0009116">
    <property type="term" value="P:nucleoside metabolic process"/>
    <property type="evidence" value="ECO:0007669"/>
    <property type="project" value="InterPro"/>
</dbReference>
<keyword evidence="1" id="KW-0472">Membrane</keyword>
<keyword evidence="1" id="KW-0812">Transmembrane</keyword>
<dbReference type="RefSeq" id="XP_025494765.1">
    <property type="nucleotide sequence ID" value="XM_025634510.1"/>
</dbReference>
<feature type="domain" description="Nucleoside phosphorylase" evidence="2">
    <location>
        <begin position="14"/>
        <end position="305"/>
    </location>
</feature>
<dbReference type="PANTHER" id="PTHR46082">
    <property type="entry name" value="ATP/GTP-BINDING PROTEIN-RELATED"/>
    <property type="match status" value="1"/>
</dbReference>
<dbReference type="Gene3D" id="3.40.50.1580">
    <property type="entry name" value="Nucleoside phosphorylase domain"/>
    <property type="match status" value="1"/>
</dbReference>
<dbReference type="Pfam" id="PF01048">
    <property type="entry name" value="PNP_UDP_1"/>
    <property type="match status" value="1"/>
</dbReference>
<accession>A0A319CG11</accession>
<name>A0A319CG11_9EURO</name>
<proteinExistence type="predicted"/>
<protein>
    <submittedName>
        <fullName evidence="3">Pfs domain-containing protein</fullName>
    </submittedName>
</protein>
<evidence type="ECO:0000259" key="2">
    <source>
        <dbReference type="Pfam" id="PF01048"/>
    </source>
</evidence>
<sequence>MSSEHTSLRHEDYTIACICPMGVEQAPVEAMLDEFHPDLPSKRNQNSYTLGRIGVHNVVIAILPGIGLSSAVVVAMQLFNDFPAIQLSLLVGIGGGLPDLARGVDIRLGDVVVGKPSGTFGGVVEFACCQDVGRIRYERVDGLQRPSDVLLAAVTRMEARARRGKSQIIKHLADMPQKYPKMREGEYTHQDAENDQLFRAEYDHRGGMDCRDCDRAQVVPRERRVDSAPVVHYGTIGSSNVVVKDGRVRDQLRDDLDLQCVEMEAAGVLHVFPGLVIRGICDYADSHKNKRWQPYAAATAAAYMKELVSMIPVSDTKSVDAKDAKVDATREPGKLADGVVARDVVGLRPWLLACLIGMLGISLALNAYTLASLR</sequence>
<dbReference type="GO" id="GO:0003824">
    <property type="term" value="F:catalytic activity"/>
    <property type="evidence" value="ECO:0007669"/>
    <property type="project" value="InterPro"/>
</dbReference>
<dbReference type="InterPro" id="IPR035994">
    <property type="entry name" value="Nucleoside_phosphorylase_sf"/>
</dbReference>
<reference evidence="3 4" key="1">
    <citation type="submission" date="2016-12" db="EMBL/GenBank/DDBJ databases">
        <title>The genomes of Aspergillus section Nigri reveals drivers in fungal speciation.</title>
        <authorList>
            <consortium name="DOE Joint Genome Institute"/>
            <person name="Vesth T.C."/>
            <person name="Nybo J."/>
            <person name="Theobald S."/>
            <person name="Brandl J."/>
            <person name="Frisvad J.C."/>
            <person name="Nielsen K.F."/>
            <person name="Lyhne E.K."/>
            <person name="Kogle M.E."/>
            <person name="Kuo A."/>
            <person name="Riley R."/>
            <person name="Clum A."/>
            <person name="Nolan M."/>
            <person name="Lipzen A."/>
            <person name="Salamov A."/>
            <person name="Henrissat B."/>
            <person name="Wiebenga A."/>
            <person name="De Vries R.P."/>
            <person name="Grigoriev I.V."/>
            <person name="Mortensen U.H."/>
            <person name="Andersen M.R."/>
            <person name="Baker S.E."/>
        </authorList>
    </citation>
    <scope>NUCLEOTIDE SEQUENCE [LARGE SCALE GENOMIC DNA]</scope>
    <source>
        <strain evidence="3 4">CBS 121591</strain>
    </source>
</reference>
<gene>
    <name evidence="3" type="ORF">BO82DRAFT_351774</name>
</gene>
<dbReference type="InterPro" id="IPR000845">
    <property type="entry name" value="Nucleoside_phosphorylase_d"/>
</dbReference>
<evidence type="ECO:0000313" key="4">
    <source>
        <dbReference type="Proteomes" id="UP000248340"/>
    </source>
</evidence>
<keyword evidence="1" id="KW-1133">Transmembrane helix</keyword>
<dbReference type="PANTHER" id="PTHR46082:SF11">
    <property type="entry name" value="AAA+ ATPASE DOMAIN-CONTAINING PROTEIN-RELATED"/>
    <property type="match status" value="1"/>
</dbReference>
<keyword evidence="4" id="KW-1185">Reference proteome</keyword>
<evidence type="ECO:0000313" key="3">
    <source>
        <dbReference type="EMBL" id="PYH84565.1"/>
    </source>
</evidence>
<dbReference type="AlphaFoldDB" id="A0A319CG11"/>
<evidence type="ECO:0000256" key="1">
    <source>
        <dbReference type="SAM" id="Phobius"/>
    </source>
</evidence>
<dbReference type="EMBL" id="KZ821683">
    <property type="protein sequence ID" value="PYH84565.1"/>
    <property type="molecule type" value="Genomic_DNA"/>
</dbReference>
<dbReference type="Proteomes" id="UP000248340">
    <property type="component" value="Unassembled WGS sequence"/>
</dbReference>
<dbReference type="VEuPathDB" id="FungiDB:BO82DRAFT_351774"/>